<feature type="signal peptide" evidence="9">
    <location>
        <begin position="1"/>
        <end position="20"/>
    </location>
</feature>
<dbReference type="InterPro" id="IPR003423">
    <property type="entry name" value="OMP_efflux"/>
</dbReference>
<dbReference type="RefSeq" id="WP_283440735.1">
    <property type="nucleotide sequence ID" value="NZ_FXUL01000001.1"/>
</dbReference>
<dbReference type="PANTHER" id="PTHR30203">
    <property type="entry name" value="OUTER MEMBRANE CATION EFFLUX PROTEIN"/>
    <property type="match status" value="1"/>
</dbReference>
<dbReference type="Gene3D" id="2.20.200.10">
    <property type="entry name" value="Outer membrane efflux proteins (OEP)"/>
    <property type="match status" value="1"/>
</dbReference>
<dbReference type="NCBIfam" id="TIGR01845">
    <property type="entry name" value="outer_NodT"/>
    <property type="match status" value="1"/>
</dbReference>
<keyword evidence="11" id="KW-1185">Reference proteome</keyword>
<dbReference type="SUPFAM" id="SSF56954">
    <property type="entry name" value="Outer membrane efflux proteins (OEP)"/>
    <property type="match status" value="1"/>
</dbReference>
<evidence type="ECO:0000313" key="11">
    <source>
        <dbReference type="Proteomes" id="UP001158049"/>
    </source>
</evidence>
<keyword evidence="3 9" id="KW-1134">Transmembrane beta strand</keyword>
<evidence type="ECO:0000256" key="5">
    <source>
        <dbReference type="ARBA" id="ARBA00022729"/>
    </source>
</evidence>
<protein>
    <submittedName>
        <fullName evidence="10">Efflux transporter, outer membrane factor (OMF) lipoprotein, NodT family</fullName>
    </submittedName>
</protein>
<dbReference type="PROSITE" id="PS51257">
    <property type="entry name" value="PROKAR_LIPOPROTEIN"/>
    <property type="match status" value="1"/>
</dbReference>
<dbReference type="Proteomes" id="UP001158049">
    <property type="component" value="Unassembled WGS sequence"/>
</dbReference>
<keyword evidence="8 9" id="KW-0449">Lipoprotein</keyword>
<dbReference type="Gene3D" id="1.20.1600.10">
    <property type="entry name" value="Outer membrane efflux proteins (OEP)"/>
    <property type="match status" value="1"/>
</dbReference>
<reference evidence="10 11" key="1">
    <citation type="submission" date="2017-05" db="EMBL/GenBank/DDBJ databases">
        <authorList>
            <person name="Varghese N."/>
            <person name="Submissions S."/>
        </authorList>
    </citation>
    <scope>NUCLEOTIDE SEQUENCE [LARGE SCALE GENOMIC DNA]</scope>
    <source>
        <strain evidence="10 11">DSM 26001</strain>
    </source>
</reference>
<sequence length="495" mass="52585">MMRFSPVPRLAALGATLLLASCANFKGIESSAQPQSPAGLAASASLPAQGGAWPALDWAAQIGGAPLQALVDEAMAGNPGLQIAASRIAAARASVEASGANRLPTVGAGFSSTYQRYTETGLIPPPLAGEYKADTQLALNFNYEFDFWGRHEAELQAALSQGRAAEAEQYSARLMLTSSIARAWLQLARQNAQLELTRQQLTARERLGRLTELRFKAGLDTESESEQTRQQLEGLRAEIVQWQEGMALTRNQIAALLGKGPDRGLSIMPAAMPTDAAIALPDALPLSLVGRRPDIVASRWRVEAAQGEIDSARAQFYPNINLSAFAGFSTLSLDRLLESGSRIVGIGPAIRLPVFEGGRLRAQLKGRVAGYDNAVATYNQTLTDALREVADQVQSLRAAEAQGGHQRAATQAATNALRLARQREKAGTTNMLPVLASELALVVQRKVELENQARRADLRVGLIKALGGGFDADAAGIAPAAVQDTSRHPLTKSAS</sequence>
<evidence type="ECO:0000256" key="9">
    <source>
        <dbReference type="RuleBase" id="RU362097"/>
    </source>
</evidence>
<comment type="caution">
    <text evidence="10">The sequence shown here is derived from an EMBL/GenBank/DDBJ whole genome shotgun (WGS) entry which is preliminary data.</text>
</comment>
<evidence type="ECO:0000256" key="8">
    <source>
        <dbReference type="ARBA" id="ARBA00023288"/>
    </source>
</evidence>
<dbReference type="InterPro" id="IPR010131">
    <property type="entry name" value="MdtP/NodT-like"/>
</dbReference>
<comment type="subcellular location">
    <subcellularLocation>
        <location evidence="9">Cell membrane</location>
        <topology evidence="9">Lipid-anchor</topology>
    </subcellularLocation>
    <subcellularLocation>
        <location evidence="1">Membrane</location>
    </subcellularLocation>
</comment>
<evidence type="ECO:0000256" key="7">
    <source>
        <dbReference type="ARBA" id="ARBA00023139"/>
    </source>
</evidence>
<dbReference type="Pfam" id="PF02321">
    <property type="entry name" value="OEP"/>
    <property type="match status" value="2"/>
</dbReference>
<gene>
    <name evidence="10" type="ORF">SAMN06295970_101596</name>
</gene>
<dbReference type="PANTHER" id="PTHR30203:SF20">
    <property type="entry name" value="MULTIDRUG RESISTANCE OUTER MEMBRANE PROTEIN MDTP-RELATED"/>
    <property type="match status" value="1"/>
</dbReference>
<keyword evidence="6 9" id="KW-0472">Membrane</keyword>
<keyword evidence="4 9" id="KW-0812">Transmembrane</keyword>
<comment type="similarity">
    <text evidence="2 9">Belongs to the outer membrane factor (OMF) (TC 1.B.17) family.</text>
</comment>
<evidence type="ECO:0000256" key="2">
    <source>
        <dbReference type="ARBA" id="ARBA00007613"/>
    </source>
</evidence>
<evidence type="ECO:0000256" key="4">
    <source>
        <dbReference type="ARBA" id="ARBA00022692"/>
    </source>
</evidence>
<organism evidence="10 11">
    <name type="scientific">Noviherbaspirillum suwonense</name>
    <dbReference type="NCBI Taxonomy" id="1224511"/>
    <lineage>
        <taxon>Bacteria</taxon>
        <taxon>Pseudomonadati</taxon>
        <taxon>Pseudomonadota</taxon>
        <taxon>Betaproteobacteria</taxon>
        <taxon>Burkholderiales</taxon>
        <taxon>Oxalobacteraceae</taxon>
        <taxon>Noviherbaspirillum</taxon>
    </lineage>
</organism>
<dbReference type="EMBL" id="FXUL01000001">
    <property type="protein sequence ID" value="SMP45997.1"/>
    <property type="molecule type" value="Genomic_DNA"/>
</dbReference>
<evidence type="ECO:0000313" key="10">
    <source>
        <dbReference type="EMBL" id="SMP45997.1"/>
    </source>
</evidence>
<proteinExistence type="inferred from homology"/>
<evidence type="ECO:0000256" key="3">
    <source>
        <dbReference type="ARBA" id="ARBA00022452"/>
    </source>
</evidence>
<evidence type="ECO:0000256" key="6">
    <source>
        <dbReference type="ARBA" id="ARBA00023136"/>
    </source>
</evidence>
<keyword evidence="5 9" id="KW-0732">Signal</keyword>
<evidence type="ECO:0000256" key="1">
    <source>
        <dbReference type="ARBA" id="ARBA00004370"/>
    </source>
</evidence>
<feature type="chain" id="PRO_5044981850" evidence="9">
    <location>
        <begin position="21"/>
        <end position="495"/>
    </location>
</feature>
<keyword evidence="7 9" id="KW-0564">Palmitate</keyword>
<accession>A0ABY1PU04</accession>
<name>A0ABY1PU04_9BURK</name>